<reference evidence="1" key="1">
    <citation type="submission" date="2022-11" db="EMBL/GenBank/DDBJ databases">
        <title>Genome Sequence of Boeremia exigua.</title>
        <authorList>
            <person name="Buettner E."/>
        </authorList>
    </citation>
    <scope>NUCLEOTIDE SEQUENCE</scope>
    <source>
        <strain evidence="1">CU02</strain>
    </source>
</reference>
<comment type="caution">
    <text evidence="1">The sequence shown here is derived from an EMBL/GenBank/DDBJ whole genome shotgun (WGS) entry which is preliminary data.</text>
</comment>
<evidence type="ECO:0000313" key="1">
    <source>
        <dbReference type="EMBL" id="KAJ8110743.1"/>
    </source>
</evidence>
<dbReference type="Proteomes" id="UP001153331">
    <property type="component" value="Unassembled WGS sequence"/>
</dbReference>
<evidence type="ECO:0000313" key="2">
    <source>
        <dbReference type="Proteomes" id="UP001153331"/>
    </source>
</evidence>
<gene>
    <name evidence="1" type="ORF">OPT61_g6490</name>
</gene>
<keyword evidence="2" id="KW-1185">Reference proteome</keyword>
<dbReference type="EMBL" id="JAPHNI010000470">
    <property type="protein sequence ID" value="KAJ8110743.1"/>
    <property type="molecule type" value="Genomic_DNA"/>
</dbReference>
<protein>
    <submittedName>
        <fullName evidence="1">Uncharacterized protein</fullName>
    </submittedName>
</protein>
<accession>A0ACC2I6F8</accession>
<organism evidence="1 2">
    <name type="scientific">Boeremia exigua</name>
    <dbReference type="NCBI Taxonomy" id="749465"/>
    <lineage>
        <taxon>Eukaryota</taxon>
        <taxon>Fungi</taxon>
        <taxon>Dikarya</taxon>
        <taxon>Ascomycota</taxon>
        <taxon>Pezizomycotina</taxon>
        <taxon>Dothideomycetes</taxon>
        <taxon>Pleosporomycetidae</taxon>
        <taxon>Pleosporales</taxon>
        <taxon>Pleosporineae</taxon>
        <taxon>Didymellaceae</taxon>
        <taxon>Boeremia</taxon>
    </lineage>
</organism>
<sequence>MESSSQDVKEMLVKPWMNQHASQLHPVFQLSDYASQRASAPINRQQQAGDITNRFCAIIQQYEKTLHGSDSAASIDICGTHSWEEVIQTARNAQKAYEAKAKTGAKGHLRRYLRHFCDYESTFTPWVGLLPSDQYFSVLCGSLKLVLGIAGKRSESRIMIFETFETLPKIIQKVQRNHDLYKDNNELGDIAIAIYIDILAMIDTMIVTLMNKSSWDRYKDAVKGPLADQDLKEKRRMFQASMAALDEQVEYLHRAESAKANAATSSMARSMEHTQQAVTSIQNGIATGFGDIQSTLNIHQQLRQQGWSGLEATLLDVLKGQKWDRDLNRVSQAANIRYIESEELQRRLQFHLADDAANAKQVLEFVCRSSQSHDTRDQGAMHWVLQAARFQNWVQSPHPDILLVNGNLECGMARYSSTSLLCGMLIQTLQAQEFVHVCQFFCGSHNSRSDPLAGPIGLMRSLIAQLLSLQEFEVGFLGRGKWTEGLRTNSLRVLCELFKRLFEQLPKNKIIFCIVDGISNFETSAWTEDLHLVVTTLLETVDEGHFGARLKVLITAASRSYSLSRLLSEDNKLSVPLGVGDRRFLTSRSISSELAQGRRSPVYLVADAHSYESVYDRDFDY</sequence>
<name>A0ACC2I6F8_9PLEO</name>
<proteinExistence type="predicted"/>